<comment type="caution">
    <text evidence="3">The sequence shown here is derived from an EMBL/GenBank/DDBJ whole genome shotgun (WGS) entry which is preliminary data.</text>
</comment>
<dbReference type="Gene3D" id="3.40.50.300">
    <property type="entry name" value="P-loop containing nucleotide triphosphate hydrolases"/>
    <property type="match status" value="1"/>
</dbReference>
<dbReference type="InterPro" id="IPR027417">
    <property type="entry name" value="P-loop_NTPase"/>
</dbReference>
<feature type="domain" description="AAA+ ATPase" evidence="2">
    <location>
        <begin position="391"/>
        <end position="555"/>
    </location>
</feature>
<keyword evidence="1" id="KW-1133">Transmembrane helix</keyword>
<sequence>MSIKFRIILLALQVLILSFATYLVTGQFAVNEVWYFSGLLAIVINPLLLEPWYPKSYDTLANSIIAILLCFVVSPNVAIVGWTFLKVFLAILIITSIIQLVYNAKKEKEDNIRLKALFPLFKLGKATVIYSLVFWLSVIELYPTINNNFWILGGCWALLTFTRFINWEEYFLDITDKPTPVSPIGIIGPSNLLVTSRSLQKVGTKVKVVSGSLVEKGIIVKRIHRTDDVWGQIQLDNDSKIGFLVSRQQLVIQQDEDSSERVFLGNVDEGTNTSLLVFDSYSRIRIGDTIYLMNDGEVVFYQIIQAEVIKLIIKSGSQLDRRIKAIQIGTYKVDTQSLHINKMLPLLSEPIFLANNDKVLTSKLKALENKFTIGKIKNSELPINLDLLKIMESHMAILGMTGMGKTTLCNKLIQELSKTRRVTVMDQSGEFVSKLGYEKYKEGDDTQTTGVSVCEPSGNPAESALKYLNHLMALAKKEYQEGTPKPRVLVIDEAHQFIPEPAGLGFNSPGREESMKFGLNMMQVRKYGISIIFISQRTAVVSKRALSQCENLIAFKSVDQTGLDYLEGILGYGSKELLPTLSRGEALVYGPAIDIEKSLVIETIK</sequence>
<dbReference type="InterPro" id="IPR002789">
    <property type="entry name" value="HerA_central"/>
</dbReference>
<dbReference type="EMBL" id="PYGF01000014">
    <property type="protein sequence ID" value="PSL01229.1"/>
    <property type="molecule type" value="Genomic_DNA"/>
</dbReference>
<feature type="transmembrane region" description="Helical" evidence="1">
    <location>
        <begin position="33"/>
        <end position="53"/>
    </location>
</feature>
<dbReference type="SMART" id="SM00382">
    <property type="entry name" value="AAA"/>
    <property type="match status" value="1"/>
</dbReference>
<dbReference type="Pfam" id="PF01935">
    <property type="entry name" value="DUF87"/>
    <property type="match status" value="1"/>
</dbReference>
<evidence type="ECO:0000259" key="2">
    <source>
        <dbReference type="SMART" id="SM00382"/>
    </source>
</evidence>
<reference evidence="3 4" key="1">
    <citation type="submission" date="2018-03" db="EMBL/GenBank/DDBJ databases">
        <title>Genomic Encyclopedia of Archaeal and Bacterial Type Strains, Phase II (KMG-II): from individual species to whole genera.</title>
        <authorList>
            <person name="Goeker M."/>
        </authorList>
    </citation>
    <scope>NUCLEOTIDE SEQUENCE [LARGE SCALE GENOMIC DNA]</scope>
    <source>
        <strain evidence="3 4">DSM 28057</strain>
    </source>
</reference>
<dbReference type="OrthoDB" id="9806951at2"/>
<feature type="transmembrane region" description="Helical" evidence="1">
    <location>
        <begin position="84"/>
        <end position="102"/>
    </location>
</feature>
<evidence type="ECO:0000313" key="3">
    <source>
        <dbReference type="EMBL" id="PSL01229.1"/>
    </source>
</evidence>
<dbReference type="SUPFAM" id="SSF52540">
    <property type="entry name" value="P-loop containing nucleoside triphosphate hydrolases"/>
    <property type="match status" value="1"/>
</dbReference>
<keyword evidence="1" id="KW-0472">Membrane</keyword>
<evidence type="ECO:0000256" key="1">
    <source>
        <dbReference type="SAM" id="Phobius"/>
    </source>
</evidence>
<accession>A0A2P8DVJ0</accession>
<dbReference type="PANTHER" id="PTHR42957">
    <property type="entry name" value="HELICASE MJ1565-RELATED"/>
    <property type="match status" value="1"/>
</dbReference>
<organism evidence="3 4">
    <name type="scientific">Cecembia rubra</name>
    <dbReference type="NCBI Taxonomy" id="1485585"/>
    <lineage>
        <taxon>Bacteria</taxon>
        <taxon>Pseudomonadati</taxon>
        <taxon>Bacteroidota</taxon>
        <taxon>Cytophagia</taxon>
        <taxon>Cytophagales</taxon>
        <taxon>Cyclobacteriaceae</taxon>
        <taxon>Cecembia</taxon>
    </lineage>
</organism>
<feature type="transmembrane region" description="Helical" evidence="1">
    <location>
        <begin position="123"/>
        <end position="142"/>
    </location>
</feature>
<protein>
    <submittedName>
        <fullName evidence="3">Uncharacterized protein DUF87</fullName>
    </submittedName>
</protein>
<dbReference type="RefSeq" id="WP_106568724.1">
    <property type="nucleotide sequence ID" value="NZ_PYGF01000014.1"/>
</dbReference>
<proteinExistence type="predicted"/>
<dbReference type="AlphaFoldDB" id="A0A2P8DVJ0"/>
<name>A0A2P8DVJ0_9BACT</name>
<evidence type="ECO:0000313" key="4">
    <source>
        <dbReference type="Proteomes" id="UP000240708"/>
    </source>
</evidence>
<dbReference type="InterPro" id="IPR008571">
    <property type="entry name" value="HerA-like"/>
</dbReference>
<dbReference type="PANTHER" id="PTHR42957:SF1">
    <property type="entry name" value="HELICASE MJ1565-RELATED"/>
    <property type="match status" value="1"/>
</dbReference>
<dbReference type="InterPro" id="IPR003593">
    <property type="entry name" value="AAA+_ATPase"/>
</dbReference>
<feature type="transmembrane region" description="Helical" evidence="1">
    <location>
        <begin position="60"/>
        <end position="78"/>
    </location>
</feature>
<keyword evidence="4" id="KW-1185">Reference proteome</keyword>
<gene>
    <name evidence="3" type="ORF">CLV48_11431</name>
</gene>
<dbReference type="Proteomes" id="UP000240708">
    <property type="component" value="Unassembled WGS sequence"/>
</dbReference>
<keyword evidence="1" id="KW-0812">Transmembrane</keyword>